<gene>
    <name evidence="3" type="ORF">OS493_015915</name>
</gene>
<dbReference type="Gene3D" id="3.40.525.10">
    <property type="entry name" value="CRAL-TRIO lipid binding domain"/>
    <property type="match status" value="1"/>
</dbReference>
<dbReference type="PROSITE" id="PS50866">
    <property type="entry name" value="GOLD"/>
    <property type="match status" value="1"/>
</dbReference>
<dbReference type="SMART" id="SM01100">
    <property type="entry name" value="CRAL_TRIO_N"/>
    <property type="match status" value="1"/>
</dbReference>
<dbReference type="Gene3D" id="2.60.120.680">
    <property type="entry name" value="GOLD domain"/>
    <property type="match status" value="1"/>
</dbReference>
<dbReference type="InterPro" id="IPR011074">
    <property type="entry name" value="CRAL/TRIO_N_dom"/>
</dbReference>
<dbReference type="InterPro" id="IPR036865">
    <property type="entry name" value="CRAL-TRIO_dom_sf"/>
</dbReference>
<evidence type="ECO:0000313" key="3">
    <source>
        <dbReference type="EMBL" id="KAJ7333823.1"/>
    </source>
</evidence>
<keyword evidence="4" id="KW-1185">Reference proteome</keyword>
<reference evidence="3" key="1">
    <citation type="submission" date="2023-01" db="EMBL/GenBank/DDBJ databases">
        <title>Genome assembly of the deep-sea coral Lophelia pertusa.</title>
        <authorList>
            <person name="Herrera S."/>
            <person name="Cordes E."/>
        </authorList>
    </citation>
    <scope>NUCLEOTIDE SEQUENCE</scope>
    <source>
        <strain evidence="3">USNM1676648</strain>
        <tissue evidence="3">Polyp</tissue>
    </source>
</reference>
<dbReference type="InterPro" id="IPR051064">
    <property type="entry name" value="SEC14/CRAL-TRIO_domain"/>
</dbReference>
<evidence type="ECO:0000259" key="2">
    <source>
        <dbReference type="PROSITE" id="PS50866"/>
    </source>
</evidence>
<dbReference type="OrthoDB" id="1434354at2759"/>
<organism evidence="3 4">
    <name type="scientific">Desmophyllum pertusum</name>
    <dbReference type="NCBI Taxonomy" id="174260"/>
    <lineage>
        <taxon>Eukaryota</taxon>
        <taxon>Metazoa</taxon>
        <taxon>Cnidaria</taxon>
        <taxon>Anthozoa</taxon>
        <taxon>Hexacorallia</taxon>
        <taxon>Scleractinia</taxon>
        <taxon>Caryophylliina</taxon>
        <taxon>Caryophylliidae</taxon>
        <taxon>Desmophyllum</taxon>
    </lineage>
</organism>
<dbReference type="PANTHER" id="PTHR23324:SF83">
    <property type="entry name" value="SEC14-LIKE PROTEIN 2"/>
    <property type="match status" value="1"/>
</dbReference>
<dbReference type="Pfam" id="PF00650">
    <property type="entry name" value="CRAL_TRIO"/>
    <property type="match status" value="1"/>
</dbReference>
<evidence type="ECO:0000313" key="4">
    <source>
        <dbReference type="Proteomes" id="UP001163046"/>
    </source>
</evidence>
<dbReference type="Pfam" id="PF03765">
    <property type="entry name" value="CRAL_TRIO_N"/>
    <property type="match status" value="1"/>
</dbReference>
<dbReference type="Proteomes" id="UP001163046">
    <property type="component" value="Unassembled WGS sequence"/>
</dbReference>
<dbReference type="PRINTS" id="PR00180">
    <property type="entry name" value="CRETINALDHBP"/>
</dbReference>
<name>A0A9X0CF68_9CNID</name>
<dbReference type="InterPro" id="IPR001251">
    <property type="entry name" value="CRAL-TRIO_dom"/>
</dbReference>
<dbReference type="SUPFAM" id="SSF101576">
    <property type="entry name" value="Supernatant protein factor (SPF), C-terminal domain"/>
    <property type="match status" value="1"/>
</dbReference>
<dbReference type="InterPro" id="IPR009038">
    <property type="entry name" value="GOLD_dom"/>
</dbReference>
<dbReference type="Pfam" id="PF13897">
    <property type="entry name" value="GOLD_2"/>
    <property type="match status" value="1"/>
</dbReference>
<comment type="caution">
    <text evidence="3">The sequence shown here is derived from an EMBL/GenBank/DDBJ whole genome shotgun (WGS) entry which is preliminary data.</text>
</comment>
<protein>
    <recommendedName>
        <fullName evidence="5">SEC14-like protein 2</fullName>
    </recommendedName>
</protein>
<evidence type="ECO:0008006" key="5">
    <source>
        <dbReference type="Google" id="ProtNLM"/>
    </source>
</evidence>
<accession>A0A9X0CF68</accession>
<dbReference type="AlphaFoldDB" id="A0A9X0CF68"/>
<dbReference type="PROSITE" id="PS50191">
    <property type="entry name" value="CRAL_TRIO"/>
    <property type="match status" value="1"/>
</dbReference>
<dbReference type="SUPFAM" id="SSF52087">
    <property type="entry name" value="CRAL/TRIO domain"/>
    <property type="match status" value="1"/>
</dbReference>
<dbReference type="EMBL" id="MU827785">
    <property type="protein sequence ID" value="KAJ7333823.1"/>
    <property type="molecule type" value="Genomic_DNA"/>
</dbReference>
<feature type="domain" description="GOLD" evidence="2">
    <location>
        <begin position="283"/>
        <end position="388"/>
    </location>
</feature>
<dbReference type="PANTHER" id="PTHR23324">
    <property type="entry name" value="SEC14 RELATED PROTEIN"/>
    <property type="match status" value="1"/>
</dbReference>
<dbReference type="CDD" id="cd00170">
    <property type="entry name" value="SEC14"/>
    <property type="match status" value="1"/>
</dbReference>
<proteinExistence type="predicted"/>
<dbReference type="GO" id="GO:0005737">
    <property type="term" value="C:cytoplasm"/>
    <property type="evidence" value="ECO:0007669"/>
    <property type="project" value="TreeGrafter"/>
</dbReference>
<evidence type="ECO:0000259" key="1">
    <source>
        <dbReference type="PROSITE" id="PS50191"/>
    </source>
</evidence>
<sequence length="399" mass="45774">MISLHMDDLGLTTEQQQILDKFRACVSDILQPSHDDHFLLRWLRARDFSIEKAEFMLRESMNVRRRLGLDTLVETYKVPEVLSKYYPGGYFGYDRDGSPVFIDPIGQIDFKGLLSSVKKEEIVRFKAYLGEYGMSLARQQSAKLGNRIDQVVMVMDVEGLGLKHLWRPGVMLFNTVTAFYEDNFPEVMKNILVIKAPKIFPIAYALVKPFLSEVTRNKVKILGGDWKTELLEYIDEDNLPEHYGGNCRDPDGDPLCRSKICYAGDVPASYYCKENGKADSLTEECYQVGCVKRGTALKLKFEVEAPGSVLSWQYRSLDHDIGFGVFFTDKSKKNSKDVEEMIPTERRNCHMIPEEGSILCEKPGIYILRFDNSYSWTRNKKILYNVEISTSTADNSFKR</sequence>
<dbReference type="InterPro" id="IPR036273">
    <property type="entry name" value="CRAL/TRIO_N_dom_sf"/>
</dbReference>
<feature type="domain" description="CRAL-TRIO" evidence="1">
    <location>
        <begin position="78"/>
        <end position="251"/>
    </location>
</feature>
<dbReference type="InterPro" id="IPR036598">
    <property type="entry name" value="GOLD_dom_sf"/>
</dbReference>
<dbReference type="SUPFAM" id="SSF46938">
    <property type="entry name" value="CRAL/TRIO N-terminal domain"/>
    <property type="match status" value="1"/>
</dbReference>
<dbReference type="SMART" id="SM00516">
    <property type="entry name" value="SEC14"/>
    <property type="match status" value="1"/>
</dbReference>